<reference evidence="2 3" key="1">
    <citation type="submission" date="2019-01" db="EMBL/GenBank/DDBJ databases">
        <title>Draft genome sequences of three monokaryotic isolates of the white-rot basidiomycete fungus Dichomitus squalens.</title>
        <authorList>
            <consortium name="DOE Joint Genome Institute"/>
            <person name="Lopez S.C."/>
            <person name="Andreopoulos B."/>
            <person name="Pangilinan J."/>
            <person name="Lipzen A."/>
            <person name="Riley R."/>
            <person name="Ahrendt S."/>
            <person name="Ng V."/>
            <person name="Barry K."/>
            <person name="Daum C."/>
            <person name="Grigoriev I.V."/>
            <person name="Hilden K.S."/>
            <person name="Makela M.R."/>
            <person name="de Vries R.P."/>
        </authorList>
    </citation>
    <scope>NUCLEOTIDE SEQUENCE [LARGE SCALE GENOMIC DNA]</scope>
    <source>
        <strain evidence="2 3">CBS 464.89</strain>
    </source>
</reference>
<sequence>MCTLVARIVRLRPTFIVTFFVVSGFYDRVKGEIARDFLRGEEHMLSRIRRVEGVHDTSSAEDAFETAYRNIIDDKSLTCANTGTTFDPHPVRPTVAILDMFVVRAFEIVKTLSSNTVKVYTWYPAATKSFHYYFAEDLVPACEAEAASRGMSFNDVAYERFSNFTGRVVRTPCAPTMHDWEYNPQATRSPREFIGNILIKVGGQMKRTDGFITFDAAEYCPTATESLRSWFAETGRKCYYAGPLVPQQKEEPLGDPRSYQIKTFLDQELASHGEKSVIYISFGSMFWPTEPEKLWAVFDVLMERHIPFILSTSAVFAKTPPPEVQEKVAQYGDAMITDWVPQQYLLDHPATGWYLSHGGHNSTLETILAGVPNIVWPVYADQPVNAIHLSEDLDVAYELFEVRCGTGLGQILRNGKTPTGTVEAVKAEMHNVLDHAFGDDGARKRVNLQAVRKKLQAAWAEDGIARREVEAFLDDL</sequence>
<evidence type="ECO:0000313" key="2">
    <source>
        <dbReference type="EMBL" id="TBU57719.1"/>
    </source>
</evidence>
<dbReference type="PANTHER" id="PTHR48045:SF34">
    <property type="entry name" value="ISOFLAVONE 7-O-GLUCOSYLTRANSFERASE 1-LIKE"/>
    <property type="match status" value="1"/>
</dbReference>
<evidence type="ECO:0000256" key="1">
    <source>
        <dbReference type="ARBA" id="ARBA00022679"/>
    </source>
</evidence>
<dbReference type="EMBL" id="ML145133">
    <property type="protein sequence ID" value="TBU57719.1"/>
    <property type="molecule type" value="Genomic_DNA"/>
</dbReference>
<dbReference type="CDD" id="cd03784">
    <property type="entry name" value="GT1_Gtf-like"/>
    <property type="match status" value="1"/>
</dbReference>
<accession>A0A4Q9NCL4</accession>
<proteinExistence type="predicted"/>
<dbReference type="InterPro" id="IPR002213">
    <property type="entry name" value="UDP_glucos_trans"/>
</dbReference>
<keyword evidence="1 2" id="KW-0808">Transferase</keyword>
<dbReference type="AlphaFoldDB" id="A0A4Q9NCL4"/>
<organism evidence="2 3">
    <name type="scientific">Dichomitus squalens</name>
    <dbReference type="NCBI Taxonomy" id="114155"/>
    <lineage>
        <taxon>Eukaryota</taxon>
        <taxon>Fungi</taxon>
        <taxon>Dikarya</taxon>
        <taxon>Basidiomycota</taxon>
        <taxon>Agaricomycotina</taxon>
        <taxon>Agaricomycetes</taxon>
        <taxon>Polyporales</taxon>
        <taxon>Polyporaceae</taxon>
        <taxon>Dichomitus</taxon>
    </lineage>
</organism>
<dbReference type="GO" id="GO:0008194">
    <property type="term" value="F:UDP-glycosyltransferase activity"/>
    <property type="evidence" value="ECO:0007669"/>
    <property type="project" value="InterPro"/>
</dbReference>
<name>A0A4Q9NCL4_9APHY</name>
<protein>
    <submittedName>
        <fullName evidence="2">UDP-Glycosyltransferase/glycogen phosphorylase</fullName>
    </submittedName>
</protein>
<dbReference type="PANTHER" id="PTHR48045">
    <property type="entry name" value="UDP-GLYCOSYLTRANSFERASE 72B1"/>
    <property type="match status" value="1"/>
</dbReference>
<gene>
    <name evidence="2" type="ORF">BD310DRAFT_820902</name>
</gene>
<dbReference type="Proteomes" id="UP000292082">
    <property type="component" value="Unassembled WGS sequence"/>
</dbReference>
<dbReference type="SUPFAM" id="SSF53756">
    <property type="entry name" value="UDP-Glycosyltransferase/glycogen phosphorylase"/>
    <property type="match status" value="1"/>
</dbReference>
<keyword evidence="3" id="KW-1185">Reference proteome</keyword>
<evidence type="ECO:0000313" key="3">
    <source>
        <dbReference type="Proteomes" id="UP000292082"/>
    </source>
</evidence>
<dbReference type="Gene3D" id="3.40.50.2000">
    <property type="entry name" value="Glycogen Phosphorylase B"/>
    <property type="match status" value="2"/>
</dbReference>
<dbReference type="Pfam" id="PF00201">
    <property type="entry name" value="UDPGT"/>
    <property type="match status" value="1"/>
</dbReference>